<dbReference type="EMBL" id="JAHYIQ010000005">
    <property type="protein sequence ID" value="KAK1132025.1"/>
    <property type="molecule type" value="Genomic_DNA"/>
</dbReference>
<organism evidence="2 3">
    <name type="scientific">Melipona bicolor</name>
    <dbReference type="NCBI Taxonomy" id="60889"/>
    <lineage>
        <taxon>Eukaryota</taxon>
        <taxon>Metazoa</taxon>
        <taxon>Ecdysozoa</taxon>
        <taxon>Arthropoda</taxon>
        <taxon>Hexapoda</taxon>
        <taxon>Insecta</taxon>
        <taxon>Pterygota</taxon>
        <taxon>Neoptera</taxon>
        <taxon>Endopterygota</taxon>
        <taxon>Hymenoptera</taxon>
        <taxon>Apocrita</taxon>
        <taxon>Aculeata</taxon>
        <taxon>Apoidea</taxon>
        <taxon>Anthophila</taxon>
        <taxon>Apidae</taxon>
        <taxon>Melipona</taxon>
    </lineage>
</organism>
<gene>
    <name evidence="2" type="ORF">K0M31_016166</name>
</gene>
<evidence type="ECO:0000313" key="2">
    <source>
        <dbReference type="EMBL" id="KAK1132025.1"/>
    </source>
</evidence>
<accession>A0AA40G6I7</accession>
<comment type="caution">
    <text evidence="2">The sequence shown here is derived from an EMBL/GenBank/DDBJ whole genome shotgun (WGS) entry which is preliminary data.</text>
</comment>
<feature type="compositionally biased region" description="Basic residues" evidence="1">
    <location>
        <begin position="76"/>
        <end position="87"/>
    </location>
</feature>
<protein>
    <submittedName>
        <fullName evidence="2">Uncharacterized protein</fullName>
    </submittedName>
</protein>
<dbReference type="AlphaFoldDB" id="A0AA40G6I7"/>
<evidence type="ECO:0000256" key="1">
    <source>
        <dbReference type="SAM" id="MobiDB-lite"/>
    </source>
</evidence>
<sequence>MFKRNNIKPLTNITPLKAGITDPDLSHILSFTSLPRLRRRQTHPELLYNYNRKQHIQNIHHYRETDMLYMSTRRSHCKPMPKYRKPKQIQPTSPHKHKFNLTYTVHSH</sequence>
<proteinExistence type="predicted"/>
<evidence type="ECO:0000313" key="3">
    <source>
        <dbReference type="Proteomes" id="UP001177670"/>
    </source>
</evidence>
<feature type="region of interest" description="Disordered" evidence="1">
    <location>
        <begin position="76"/>
        <end position="95"/>
    </location>
</feature>
<reference evidence="2" key="1">
    <citation type="submission" date="2021-10" db="EMBL/GenBank/DDBJ databases">
        <title>Melipona bicolor Genome sequencing and assembly.</title>
        <authorList>
            <person name="Araujo N.S."/>
            <person name="Arias M.C."/>
        </authorList>
    </citation>
    <scope>NUCLEOTIDE SEQUENCE</scope>
    <source>
        <strain evidence="2">USP_2M_L1-L4_2017</strain>
        <tissue evidence="2">Whole body</tissue>
    </source>
</reference>
<name>A0AA40G6I7_9HYME</name>
<dbReference type="Proteomes" id="UP001177670">
    <property type="component" value="Unassembled WGS sequence"/>
</dbReference>
<keyword evidence="3" id="KW-1185">Reference proteome</keyword>